<evidence type="ECO:0000256" key="5">
    <source>
        <dbReference type="ARBA" id="ARBA00023157"/>
    </source>
</evidence>
<evidence type="ECO:0000256" key="3">
    <source>
        <dbReference type="ARBA" id="ARBA00022525"/>
    </source>
</evidence>
<dbReference type="GO" id="GO:0005576">
    <property type="term" value="C:extracellular region"/>
    <property type="evidence" value="ECO:0007669"/>
    <property type="project" value="UniProtKB-SubCell"/>
</dbReference>
<name>A0A3Q1J6K5_ANATE</name>
<feature type="chain" id="PRO_5030080256" description="Gamma-interferon-inducible lysosomal thiol reductase" evidence="8">
    <location>
        <begin position="24"/>
        <end position="258"/>
    </location>
</feature>
<comment type="similarity">
    <text evidence="1 7">Belongs to the GILT family.</text>
</comment>
<dbReference type="GeneTree" id="ENSGT00940000164804"/>
<comment type="subcellular location">
    <subcellularLocation>
        <location evidence="7">Secreted</location>
    </subcellularLocation>
    <subcellularLocation>
        <location evidence="7">Lysosome</location>
    </subcellularLocation>
</comment>
<keyword evidence="7" id="KW-0676">Redox-active center</keyword>
<dbReference type="AlphaFoldDB" id="A0A3Q1J6K5"/>
<dbReference type="GO" id="GO:0016671">
    <property type="term" value="F:oxidoreductase activity, acting on a sulfur group of donors, disulfide as acceptor"/>
    <property type="evidence" value="ECO:0007669"/>
    <property type="project" value="UniProtKB-UniRule"/>
</dbReference>
<dbReference type="Pfam" id="PF03227">
    <property type="entry name" value="GILT"/>
    <property type="match status" value="1"/>
</dbReference>
<evidence type="ECO:0000259" key="9">
    <source>
        <dbReference type="PROSITE" id="PS51110"/>
    </source>
</evidence>
<dbReference type="GO" id="GO:0002376">
    <property type="term" value="P:immune system process"/>
    <property type="evidence" value="ECO:0007669"/>
    <property type="project" value="UniProtKB-KW"/>
</dbReference>
<dbReference type="InParanoid" id="A0A3Q1J6K5"/>
<dbReference type="GO" id="GO:0045454">
    <property type="term" value="P:cell redox homeostasis"/>
    <property type="evidence" value="ECO:0007669"/>
    <property type="project" value="Ensembl"/>
</dbReference>
<dbReference type="InterPro" id="IPR003119">
    <property type="entry name" value="SAP_A"/>
</dbReference>
<evidence type="ECO:0000256" key="4">
    <source>
        <dbReference type="ARBA" id="ARBA00022729"/>
    </source>
</evidence>
<dbReference type="GO" id="GO:0071425">
    <property type="term" value="P:hematopoietic stem cell proliferation"/>
    <property type="evidence" value="ECO:0007669"/>
    <property type="project" value="Ensembl"/>
</dbReference>
<comment type="subunit">
    <text evidence="2 7">Dimer; disulfide-linked.</text>
</comment>
<dbReference type="InterPro" id="IPR004911">
    <property type="entry name" value="Interferon-induced_GILT"/>
</dbReference>
<dbReference type="Proteomes" id="UP000265040">
    <property type="component" value="Chromosome 17"/>
</dbReference>
<evidence type="ECO:0000256" key="6">
    <source>
        <dbReference type="ARBA" id="ARBA00023180"/>
    </source>
</evidence>
<dbReference type="EC" id="1.8.-.-" evidence="7"/>
<proteinExistence type="inferred from homology"/>
<reference evidence="10" key="3">
    <citation type="submission" date="2025-09" db="UniProtKB">
        <authorList>
            <consortium name="Ensembl"/>
        </authorList>
    </citation>
    <scope>IDENTIFICATION</scope>
</reference>
<evidence type="ECO:0000256" key="8">
    <source>
        <dbReference type="SAM" id="SignalP"/>
    </source>
</evidence>
<keyword evidence="6 7" id="KW-0325">Glycoprotein</keyword>
<evidence type="ECO:0000256" key="1">
    <source>
        <dbReference type="ARBA" id="ARBA00005679"/>
    </source>
</evidence>
<dbReference type="FunCoup" id="A0A3Q1J6K5">
    <property type="interactions" value="269"/>
</dbReference>
<dbReference type="PANTHER" id="PTHR13234:SF43">
    <property type="entry name" value="GAMMA-INTERFERON-INDUCIBLE LYSOSOMAL THIOL REDUCTASE"/>
    <property type="match status" value="1"/>
</dbReference>
<dbReference type="GO" id="GO:0005764">
    <property type="term" value="C:lysosome"/>
    <property type="evidence" value="ECO:0007669"/>
    <property type="project" value="UniProtKB-SubCell"/>
</dbReference>
<keyword evidence="5 7" id="KW-1015">Disulfide bond</keyword>
<keyword evidence="7" id="KW-0560">Oxidoreductase</keyword>
<feature type="domain" description="Saposin A-type" evidence="9">
    <location>
        <begin position="21"/>
        <end position="61"/>
    </location>
</feature>
<keyword evidence="11" id="KW-1185">Reference proteome</keyword>
<dbReference type="Pfam" id="PF02199">
    <property type="entry name" value="SapA"/>
    <property type="match status" value="1"/>
</dbReference>
<dbReference type="PANTHER" id="PTHR13234">
    <property type="entry name" value="GAMMA-INTERFERON INDUCIBLE LYSOSOMAL THIOL REDUCTASE GILT"/>
    <property type="match status" value="1"/>
</dbReference>
<keyword evidence="4 7" id="KW-0732">Signal</keyword>
<evidence type="ECO:0000313" key="10">
    <source>
        <dbReference type="Ensembl" id="ENSATEP00000025943.2"/>
    </source>
</evidence>
<sequence>VNMKAPLLLILTVWLNTQYGGCALSSSCSVPPSKWCSSLDSAIQCGVLKQCLESNFTRDHKAADPIEVGLYYESLCPGCRMFLTQELLPTWVMLSDIMTVDLVPYGNAQEKHDGQKYTFECQHGEQECLGNMIETCLLNMTQAAFQIIYCMESSADVIKAAQSCVTLYDPSLQWGKVMNCVNGNQGNQLMHLNAVKTKDLNPPHQYVPWVTINGKHTEDLQQKAMNSLFTLVCSMYQGSKPAMCGGAKRHYKSYCDKE</sequence>
<keyword evidence="7" id="KW-0458">Lysosome</keyword>
<keyword evidence="7" id="KW-0391">Immunity</keyword>
<organism evidence="10 11">
    <name type="scientific">Anabas testudineus</name>
    <name type="common">Climbing perch</name>
    <name type="synonym">Anthias testudineus</name>
    <dbReference type="NCBI Taxonomy" id="64144"/>
    <lineage>
        <taxon>Eukaryota</taxon>
        <taxon>Metazoa</taxon>
        <taxon>Chordata</taxon>
        <taxon>Craniata</taxon>
        <taxon>Vertebrata</taxon>
        <taxon>Euteleostomi</taxon>
        <taxon>Actinopterygii</taxon>
        <taxon>Neopterygii</taxon>
        <taxon>Teleostei</taxon>
        <taxon>Neoteleostei</taxon>
        <taxon>Acanthomorphata</taxon>
        <taxon>Anabantaria</taxon>
        <taxon>Anabantiformes</taxon>
        <taxon>Anabantoidei</taxon>
        <taxon>Anabantidae</taxon>
        <taxon>Anabas</taxon>
    </lineage>
</organism>
<evidence type="ECO:0000256" key="2">
    <source>
        <dbReference type="ARBA" id="ARBA00011615"/>
    </source>
</evidence>
<dbReference type="GO" id="GO:0047134">
    <property type="term" value="F:protein-disulfide reductase [NAD(P)H] activity"/>
    <property type="evidence" value="ECO:0007669"/>
    <property type="project" value="Ensembl"/>
</dbReference>
<evidence type="ECO:0000256" key="7">
    <source>
        <dbReference type="RuleBase" id="RU369109"/>
    </source>
</evidence>
<reference evidence="10" key="2">
    <citation type="submission" date="2025-08" db="UniProtKB">
        <authorList>
            <consortium name="Ensembl"/>
        </authorList>
    </citation>
    <scope>IDENTIFICATION</scope>
</reference>
<dbReference type="STRING" id="64144.ENSATEP00000025943"/>
<dbReference type="Ensembl" id="ENSATET00000026362.3">
    <property type="protein sequence ID" value="ENSATEP00000025943.2"/>
    <property type="gene ID" value="ENSATEG00000017995.3"/>
</dbReference>
<protein>
    <recommendedName>
        <fullName evidence="7">Gamma-interferon-inducible lysosomal thiol reductase</fullName>
        <ecNumber evidence="7">1.8.-.-</ecNumber>
    </recommendedName>
    <alternativeName>
        <fullName evidence="7">Gamma-interferon-inducible protein IP-30</fullName>
    </alternativeName>
</protein>
<feature type="signal peptide" evidence="8">
    <location>
        <begin position="1"/>
        <end position="23"/>
    </location>
</feature>
<evidence type="ECO:0000313" key="11">
    <source>
        <dbReference type="Proteomes" id="UP000265040"/>
    </source>
</evidence>
<dbReference type="PROSITE" id="PS51110">
    <property type="entry name" value="SAP_A"/>
    <property type="match status" value="1"/>
</dbReference>
<keyword evidence="3 7" id="KW-0964">Secreted</keyword>
<dbReference type="OrthoDB" id="958254at2759"/>
<accession>A0A3Q1J6K5</accession>
<comment type="function">
    <text evidence="7">Lysosomal thiol reductase that can reduce protein disulfide bonds. Facilitates the complete unfolding of proteins destined for lysosomal degradation. Plays an important role in antigen processing.</text>
</comment>
<gene>
    <name evidence="10" type="primary">IFI30</name>
</gene>
<reference evidence="10" key="1">
    <citation type="submission" date="2021-04" db="EMBL/GenBank/DDBJ databases">
        <authorList>
            <consortium name="Wellcome Sanger Institute Data Sharing"/>
        </authorList>
    </citation>
    <scope>NUCLEOTIDE SEQUENCE [LARGE SCALE GENOMIC DNA]</scope>
</reference>